<dbReference type="InterPro" id="IPR023395">
    <property type="entry name" value="MCP_dom_sf"/>
</dbReference>
<evidence type="ECO:0000256" key="7">
    <source>
        <dbReference type="ARBA" id="ARBA00023136"/>
    </source>
</evidence>
<evidence type="ECO:0000313" key="9">
    <source>
        <dbReference type="EMBL" id="CAF0879413.1"/>
    </source>
</evidence>
<keyword evidence="7" id="KW-0472">Membrane</keyword>
<keyword evidence="3" id="KW-0812">Transmembrane</keyword>
<feature type="region of interest" description="Disordered" evidence="8">
    <location>
        <begin position="1"/>
        <end position="36"/>
    </location>
</feature>
<comment type="subcellular location">
    <subcellularLocation>
        <location evidence="1">Mitochondrion membrane</location>
        <topology evidence="1">Multi-pass membrane protein</topology>
    </subcellularLocation>
</comment>
<dbReference type="GO" id="GO:0090149">
    <property type="term" value="P:mitochondrial membrane fission"/>
    <property type="evidence" value="ECO:0007669"/>
    <property type="project" value="InterPro"/>
</dbReference>
<evidence type="ECO:0000256" key="4">
    <source>
        <dbReference type="ARBA" id="ARBA00022737"/>
    </source>
</evidence>
<proteinExistence type="predicted"/>
<dbReference type="SUPFAM" id="SSF103506">
    <property type="entry name" value="Mitochondrial carrier"/>
    <property type="match status" value="1"/>
</dbReference>
<dbReference type="EMBL" id="CAJOBB010000975">
    <property type="protein sequence ID" value="CAF3787426.1"/>
    <property type="molecule type" value="Genomic_DNA"/>
</dbReference>
<dbReference type="Proteomes" id="UP000663868">
    <property type="component" value="Unassembled WGS sequence"/>
</dbReference>
<keyword evidence="2" id="KW-0813">Transport</keyword>
<keyword evidence="6" id="KW-0496">Mitochondrion</keyword>
<accession>A0A813Y3S2</accession>
<evidence type="ECO:0000256" key="1">
    <source>
        <dbReference type="ARBA" id="ARBA00004225"/>
    </source>
</evidence>
<dbReference type="PANTHER" id="PTHR21252">
    <property type="entry name" value="TB1 PROTEIN-RELATED"/>
    <property type="match status" value="1"/>
</dbReference>
<dbReference type="InterPro" id="IPR039158">
    <property type="entry name" value="SLC25A46"/>
</dbReference>
<evidence type="ECO:0000256" key="3">
    <source>
        <dbReference type="ARBA" id="ARBA00022692"/>
    </source>
</evidence>
<evidence type="ECO:0000256" key="5">
    <source>
        <dbReference type="ARBA" id="ARBA00022989"/>
    </source>
</evidence>
<keyword evidence="5" id="KW-1133">Transmembrane helix</keyword>
<sequence>MNLYPDLGMGLRPNHSSSIPSLNLSSPTNSQRPNLPSYVNEELLRSSSSENSFVNAISNGTLLSPARQKLSLPSFLPSPSRFIQQLPASPASLLLSPLLKKSDTEKSLASSSSLLNNDDETNLIEHIDHYFTRRRQYLQHNIDVSLNISKWVLENIVFYSVETLRRQAQIQSESSRSYLTPLSAIRMIYTMKYQQGSGVLWKGCFSSLILTTAETITDNLIDEIAPFNDPSLRIKHISLKTISSFLLIPMYSVHLLRSIQSDLTIVNHWSPLTIFIEPFQRLLGIKTGFYARALPLWYLISLSLPYFVGRHALQYFLNQYFFKIREEHFHRKEQSTNPDRDQFETIDDIECRLIDTIPNLVNQSFLRIEANIFSVFLSSFLLYPYETILNRLFVQGTRTIVDNLDKTGVGCVPINTRYEGVFDCCRTIIETEGSCGRGFFKGIGFLILKFGLIYASAHCLKIVIERLAIIYTQNTSELGKFHHYIISKQDQEPQSNQYESN</sequence>
<evidence type="ECO:0000256" key="6">
    <source>
        <dbReference type="ARBA" id="ARBA00023128"/>
    </source>
</evidence>
<organism evidence="9 11">
    <name type="scientific">Adineta steineri</name>
    <dbReference type="NCBI Taxonomy" id="433720"/>
    <lineage>
        <taxon>Eukaryota</taxon>
        <taxon>Metazoa</taxon>
        <taxon>Spiralia</taxon>
        <taxon>Gnathifera</taxon>
        <taxon>Rotifera</taxon>
        <taxon>Eurotatoria</taxon>
        <taxon>Bdelloidea</taxon>
        <taxon>Adinetida</taxon>
        <taxon>Adinetidae</taxon>
        <taxon>Adineta</taxon>
    </lineage>
</organism>
<evidence type="ECO:0000256" key="8">
    <source>
        <dbReference type="SAM" id="MobiDB-lite"/>
    </source>
</evidence>
<comment type="caution">
    <text evidence="9">The sequence shown here is derived from an EMBL/GenBank/DDBJ whole genome shotgun (WGS) entry which is preliminary data.</text>
</comment>
<dbReference type="Proteomes" id="UP000663860">
    <property type="component" value="Unassembled WGS sequence"/>
</dbReference>
<evidence type="ECO:0000256" key="2">
    <source>
        <dbReference type="ARBA" id="ARBA00022448"/>
    </source>
</evidence>
<dbReference type="PANTHER" id="PTHR21252:SF2">
    <property type="entry name" value="MITOCHONDRIAL OUTER MEMBRANE PROTEIN SLC25A46"/>
    <property type="match status" value="1"/>
</dbReference>
<evidence type="ECO:0000313" key="11">
    <source>
        <dbReference type="Proteomes" id="UP000663860"/>
    </source>
</evidence>
<evidence type="ECO:0000313" key="10">
    <source>
        <dbReference type="EMBL" id="CAF3787426.1"/>
    </source>
</evidence>
<reference evidence="9" key="1">
    <citation type="submission" date="2021-02" db="EMBL/GenBank/DDBJ databases">
        <authorList>
            <person name="Nowell W R."/>
        </authorList>
    </citation>
    <scope>NUCLEOTIDE SEQUENCE</scope>
</reference>
<evidence type="ECO:0008006" key="12">
    <source>
        <dbReference type="Google" id="ProtNLM"/>
    </source>
</evidence>
<feature type="compositionally biased region" description="Low complexity" evidence="8">
    <location>
        <begin position="13"/>
        <end position="30"/>
    </location>
</feature>
<dbReference type="GO" id="GO:0005741">
    <property type="term" value="C:mitochondrial outer membrane"/>
    <property type="evidence" value="ECO:0007669"/>
    <property type="project" value="InterPro"/>
</dbReference>
<protein>
    <recommendedName>
        <fullName evidence="12">Solute carrier family 25 member 46</fullName>
    </recommendedName>
</protein>
<dbReference type="EMBL" id="CAJNOE010000082">
    <property type="protein sequence ID" value="CAF0879413.1"/>
    <property type="molecule type" value="Genomic_DNA"/>
</dbReference>
<gene>
    <name evidence="9" type="ORF">IZO911_LOCUS11103</name>
    <name evidence="10" type="ORF">KXQ929_LOCUS16249</name>
</gene>
<dbReference type="AlphaFoldDB" id="A0A813Y3S2"/>
<dbReference type="Gene3D" id="1.50.40.10">
    <property type="entry name" value="Mitochondrial carrier domain"/>
    <property type="match status" value="1"/>
</dbReference>
<name>A0A813Y3S2_9BILA</name>
<keyword evidence="4" id="KW-0677">Repeat</keyword>